<feature type="compositionally biased region" description="Polar residues" evidence="7">
    <location>
        <begin position="257"/>
        <end position="272"/>
    </location>
</feature>
<dbReference type="Proteomes" id="UP001642540">
    <property type="component" value="Unassembled WGS sequence"/>
</dbReference>
<dbReference type="SMART" id="SM00225">
    <property type="entry name" value="BTB"/>
    <property type="match status" value="1"/>
</dbReference>
<dbReference type="InterPro" id="IPR007889">
    <property type="entry name" value="HTH_Psq"/>
</dbReference>
<keyword evidence="5" id="KW-0539">Nucleus</keyword>
<evidence type="ECO:0000256" key="3">
    <source>
        <dbReference type="ARBA" id="ARBA00022782"/>
    </source>
</evidence>
<dbReference type="Gene3D" id="3.30.710.10">
    <property type="entry name" value="Potassium Channel Kv1.1, Chain A"/>
    <property type="match status" value="1"/>
</dbReference>
<sequence length="272" mass="30768">MASNPVTTEYFYRIAWKVLRPSLISSFAQYFQDQLFTDMTISCEGERIQCHRILLAACSPVFEEMLKRIDATGTPSVIEGFEFSQIKQVLEFMYMGKVDVRPEDLAEFIRAAKMLQVKGLLADDHDEDDAMSTSSSGYAAEMESDEASSPNEKRMTSEQYRASRTPSRKIYINLKMPTDNIGVPLPAEAVPYRQRSYRYKNYSKENVESATRAIRNGMSVAVAARDYRIPSRTLYQRIRKLGIKPVSRRKLLGKGDCSSTSANSSVADEQNA</sequence>
<evidence type="ECO:0000256" key="4">
    <source>
        <dbReference type="ARBA" id="ARBA00022902"/>
    </source>
</evidence>
<evidence type="ECO:0000256" key="2">
    <source>
        <dbReference type="ARBA" id="ARBA00022473"/>
    </source>
</evidence>
<evidence type="ECO:0000256" key="6">
    <source>
        <dbReference type="ARBA" id="ARBA00037382"/>
    </source>
</evidence>
<dbReference type="PANTHER" id="PTHR23110:SF111">
    <property type="entry name" value="LONGITUDINALS LACKING PROTEIN, ISOFORMS F_I_K_T"/>
    <property type="match status" value="1"/>
</dbReference>
<keyword evidence="10" id="KW-1185">Reference proteome</keyword>
<gene>
    <name evidence="9" type="ORF">ODALV1_LOCUS12106</name>
</gene>
<evidence type="ECO:0000313" key="10">
    <source>
        <dbReference type="Proteomes" id="UP001642540"/>
    </source>
</evidence>
<keyword evidence="4" id="KW-0524">Neurogenesis</keyword>
<dbReference type="Gene3D" id="1.10.10.60">
    <property type="entry name" value="Homeodomain-like"/>
    <property type="match status" value="1"/>
</dbReference>
<evidence type="ECO:0000313" key="9">
    <source>
        <dbReference type="EMBL" id="CAL8105558.1"/>
    </source>
</evidence>
<name>A0ABP1QNZ6_9HEXA</name>
<dbReference type="InterPro" id="IPR009057">
    <property type="entry name" value="Homeodomain-like_sf"/>
</dbReference>
<comment type="function">
    <text evidence="6">Putative transcription factor required for axon growth and guidance in the central and peripheral nervous systems. Repels CNS axons away from the midline by promoting the expression of the midline repellent sli and its receptor robo.</text>
</comment>
<feature type="domain" description="BTB" evidence="8">
    <location>
        <begin position="37"/>
        <end position="102"/>
    </location>
</feature>
<keyword evidence="2" id="KW-0217">Developmental protein</keyword>
<dbReference type="Pfam" id="PF05225">
    <property type="entry name" value="HTH_psq"/>
    <property type="match status" value="1"/>
</dbReference>
<evidence type="ECO:0000256" key="5">
    <source>
        <dbReference type="ARBA" id="ARBA00023242"/>
    </source>
</evidence>
<dbReference type="SUPFAM" id="SSF46689">
    <property type="entry name" value="Homeodomain-like"/>
    <property type="match status" value="1"/>
</dbReference>
<comment type="subcellular location">
    <subcellularLocation>
        <location evidence="1">Nucleus</location>
    </subcellularLocation>
</comment>
<evidence type="ECO:0000256" key="1">
    <source>
        <dbReference type="ARBA" id="ARBA00004123"/>
    </source>
</evidence>
<reference evidence="9 10" key="1">
    <citation type="submission" date="2024-08" db="EMBL/GenBank/DDBJ databases">
        <authorList>
            <person name="Cucini C."/>
            <person name="Frati F."/>
        </authorList>
    </citation>
    <scope>NUCLEOTIDE SEQUENCE [LARGE SCALE GENOMIC DNA]</scope>
</reference>
<dbReference type="PROSITE" id="PS50097">
    <property type="entry name" value="BTB"/>
    <property type="match status" value="1"/>
</dbReference>
<dbReference type="InterPro" id="IPR000210">
    <property type="entry name" value="BTB/POZ_dom"/>
</dbReference>
<keyword evidence="3" id="KW-0221">Differentiation</keyword>
<comment type="caution">
    <text evidence="9">The sequence shown here is derived from an EMBL/GenBank/DDBJ whole genome shotgun (WGS) entry which is preliminary data.</text>
</comment>
<dbReference type="InterPro" id="IPR011333">
    <property type="entry name" value="SKP1/BTB/POZ_sf"/>
</dbReference>
<proteinExistence type="predicted"/>
<evidence type="ECO:0000256" key="7">
    <source>
        <dbReference type="SAM" id="MobiDB-lite"/>
    </source>
</evidence>
<dbReference type="SUPFAM" id="SSF54695">
    <property type="entry name" value="POZ domain"/>
    <property type="match status" value="1"/>
</dbReference>
<dbReference type="CDD" id="cd18315">
    <property type="entry name" value="BTB_POZ_BAB-like"/>
    <property type="match status" value="1"/>
</dbReference>
<feature type="region of interest" description="Disordered" evidence="7">
    <location>
        <begin position="125"/>
        <end position="162"/>
    </location>
</feature>
<accession>A0ABP1QNZ6</accession>
<protein>
    <recommendedName>
        <fullName evidence="8">BTB domain-containing protein</fullName>
    </recommendedName>
</protein>
<dbReference type="PANTHER" id="PTHR23110">
    <property type="entry name" value="BTB DOMAIN TRANSCRIPTION FACTOR"/>
    <property type="match status" value="1"/>
</dbReference>
<evidence type="ECO:0000259" key="8">
    <source>
        <dbReference type="PROSITE" id="PS50097"/>
    </source>
</evidence>
<dbReference type="EMBL" id="CAXLJM020000036">
    <property type="protein sequence ID" value="CAL8105558.1"/>
    <property type="molecule type" value="Genomic_DNA"/>
</dbReference>
<feature type="region of interest" description="Disordered" evidence="7">
    <location>
        <begin position="252"/>
        <end position="272"/>
    </location>
</feature>
<organism evidence="9 10">
    <name type="scientific">Orchesella dallaii</name>
    <dbReference type="NCBI Taxonomy" id="48710"/>
    <lineage>
        <taxon>Eukaryota</taxon>
        <taxon>Metazoa</taxon>
        <taxon>Ecdysozoa</taxon>
        <taxon>Arthropoda</taxon>
        <taxon>Hexapoda</taxon>
        <taxon>Collembola</taxon>
        <taxon>Entomobryomorpha</taxon>
        <taxon>Entomobryoidea</taxon>
        <taxon>Orchesellidae</taxon>
        <taxon>Orchesellinae</taxon>
        <taxon>Orchesella</taxon>
    </lineage>
</organism>
<dbReference type="InterPro" id="IPR051095">
    <property type="entry name" value="Dros_DevTransReg"/>
</dbReference>
<dbReference type="Pfam" id="PF00651">
    <property type="entry name" value="BTB"/>
    <property type="match status" value="1"/>
</dbReference>